<keyword evidence="1" id="KW-1185">Reference proteome</keyword>
<proteinExistence type="predicted"/>
<dbReference type="GeneID" id="136075953"/>
<gene>
    <name evidence="2" type="primary">LOC136075953</name>
</gene>
<dbReference type="InterPro" id="IPR036397">
    <property type="entry name" value="RNaseH_sf"/>
</dbReference>
<evidence type="ECO:0000313" key="2">
    <source>
        <dbReference type="RefSeq" id="XP_065645475.1"/>
    </source>
</evidence>
<accession>A0ABM4B9D3</accession>
<reference evidence="2" key="2">
    <citation type="submission" date="2025-08" db="UniProtKB">
        <authorList>
            <consortium name="RefSeq"/>
        </authorList>
    </citation>
    <scope>IDENTIFICATION</scope>
</reference>
<dbReference type="Gene3D" id="3.30.420.10">
    <property type="entry name" value="Ribonuclease H-like superfamily/Ribonuclease H"/>
    <property type="match status" value="1"/>
</dbReference>
<protein>
    <submittedName>
        <fullName evidence="2">Zinc finger MYM-type protein 5-like</fullName>
    </submittedName>
</protein>
<evidence type="ECO:0000313" key="1">
    <source>
        <dbReference type="Proteomes" id="UP001652625"/>
    </source>
</evidence>
<dbReference type="Proteomes" id="UP001652625">
    <property type="component" value="Chromosome 02"/>
</dbReference>
<sequence length="263" mass="29282">MILQCLVPTIKHGGGSVMVWECFSLAGVGDLVKIEEIQVMSDGAGYKRKHESGYIKRQKKQRKEDALKQMKGSLLKYVNKVDATSGNDTSINSFVSSSRPGIVIPEPEPMLTDTVEQCGCAMSFTSEPVIQGDAEPTVVDLGLGIRNSKDSISNDPAEWEINADLIAYYAENIQSQNLKSDLSLKGRQFGEKIRYVRKEYFIRKLLNREIVSRDWLIYSPSTGKVFCYICKIFGCKTGSAGTNNAPRNQFITGFDDWKTLLLG</sequence>
<name>A0ABM4B9D3_HYDVU</name>
<reference evidence="1" key="1">
    <citation type="submission" date="2025-05" db="UniProtKB">
        <authorList>
            <consortium name="RefSeq"/>
        </authorList>
    </citation>
    <scope>NUCLEOTIDE SEQUENCE [LARGE SCALE GENOMIC DNA]</scope>
</reference>
<dbReference type="RefSeq" id="XP_065645475.1">
    <property type="nucleotide sequence ID" value="XM_065789403.1"/>
</dbReference>
<organism evidence="1 2">
    <name type="scientific">Hydra vulgaris</name>
    <name type="common">Hydra</name>
    <name type="synonym">Hydra attenuata</name>
    <dbReference type="NCBI Taxonomy" id="6087"/>
    <lineage>
        <taxon>Eukaryota</taxon>
        <taxon>Metazoa</taxon>
        <taxon>Cnidaria</taxon>
        <taxon>Hydrozoa</taxon>
        <taxon>Hydroidolina</taxon>
        <taxon>Anthoathecata</taxon>
        <taxon>Aplanulata</taxon>
        <taxon>Hydridae</taxon>
        <taxon>Hydra</taxon>
    </lineage>
</organism>